<proteinExistence type="predicted"/>
<feature type="domain" description="DUF6571" evidence="1">
    <location>
        <begin position="353"/>
        <end position="655"/>
    </location>
</feature>
<dbReference type="RefSeq" id="WP_344094480.1">
    <property type="nucleotide sequence ID" value="NZ_BAAAHB010000069.1"/>
</dbReference>
<accession>A0ABN1AP84</accession>
<reference evidence="2 3" key="1">
    <citation type="journal article" date="2019" name="Int. J. Syst. Evol. Microbiol.">
        <title>The Global Catalogue of Microorganisms (GCM) 10K type strain sequencing project: providing services to taxonomists for standard genome sequencing and annotation.</title>
        <authorList>
            <consortium name="The Broad Institute Genomics Platform"/>
            <consortium name="The Broad Institute Genome Sequencing Center for Infectious Disease"/>
            <person name="Wu L."/>
            <person name="Ma J."/>
        </authorList>
    </citation>
    <scope>NUCLEOTIDE SEQUENCE [LARGE SCALE GENOMIC DNA]</scope>
    <source>
        <strain evidence="2 3">JCM 10649</strain>
    </source>
</reference>
<evidence type="ECO:0000313" key="2">
    <source>
        <dbReference type="EMBL" id="GAA0481100.1"/>
    </source>
</evidence>
<name>A0ABN1AP84_9ACTN</name>
<comment type="caution">
    <text evidence="2">The sequence shown here is derived from an EMBL/GenBank/DDBJ whole genome shotgun (WGS) entry which is preliminary data.</text>
</comment>
<sequence length="724" mass="78694">MLTYHQVMTTDLALLTTAAAQWDAAAKDFESVQKTYDSQVRNVTVDGQWAGVASTFARRANTLTYEQYSAAAKEARAIASLLRDAHEQFVELRGKVKSAVADAEKAGMKVGAEGTATFNYDKADKALADAARHDPDLHRTESNWTGRIADAVRAVDDADHGVKLALKAATEDSDPNDQIWNGFNAKAEGDIEVVEGRRSTELATKLNSTGRLDAEELAEMQSLLRDNSHSKEFSRTFLAGLSPDKTIGYADKLRGLADGDSKKDYAPLRDGLAATLATATQDTKAPFYDTWRKGLREAGAKNYGSNTSPVYGYQSFVEMMKHGKGYGKQFLSDIGDDIISTEKKRPGIWNKISGHKDVPHDPLDGLLGIMGKQPDAATSFLDPGADGKNGRLTYLLKDRDWPGLTVIGPAGVKNFDDPASRLGLGAALEAAATGDVPGTKHVLGGHTEAEARVMQHTVQVFNEGKKIGDVHANLRPSLGHMLTDYTSDTHEILSLTRRAYTDGAPSEGIGKVWTADGTTRMAVHPADLARLMREVAEDPAAFAGMYNAERQYTADTLTRTPFDEEEPRKLAIRNASSAFGFYDGVSADVVYDKRDKAIQWARDVSHAVTATSGAALNFIPSEVGGVEVPKGVKIGADGINRIVDFAMYDWTKEQIAHANEAAGQDNRRDYYAGQLQVDHLVTEWAKRNGHADPDDPFVRNLVGGAKDKHFLAREQGLNALDRNH</sequence>
<organism evidence="2 3">
    <name type="scientific">Streptomyces stramineus</name>
    <dbReference type="NCBI Taxonomy" id="173861"/>
    <lineage>
        <taxon>Bacteria</taxon>
        <taxon>Bacillati</taxon>
        <taxon>Actinomycetota</taxon>
        <taxon>Actinomycetes</taxon>
        <taxon>Kitasatosporales</taxon>
        <taxon>Streptomycetaceae</taxon>
        <taxon>Streptomyces</taxon>
    </lineage>
</organism>
<dbReference type="Pfam" id="PF20211">
    <property type="entry name" value="DUF6571"/>
    <property type="match status" value="1"/>
</dbReference>
<protein>
    <recommendedName>
        <fullName evidence="1">DUF6571 domain-containing protein</fullName>
    </recommendedName>
</protein>
<keyword evidence="3" id="KW-1185">Reference proteome</keyword>
<evidence type="ECO:0000259" key="1">
    <source>
        <dbReference type="Pfam" id="PF20211"/>
    </source>
</evidence>
<dbReference type="InterPro" id="IPR046701">
    <property type="entry name" value="DUF6571"/>
</dbReference>
<gene>
    <name evidence="2" type="ORF">GCM10009544_48770</name>
</gene>
<dbReference type="Proteomes" id="UP001499895">
    <property type="component" value="Unassembled WGS sequence"/>
</dbReference>
<evidence type="ECO:0000313" key="3">
    <source>
        <dbReference type="Proteomes" id="UP001499895"/>
    </source>
</evidence>
<dbReference type="EMBL" id="BAAAHB010000069">
    <property type="protein sequence ID" value="GAA0481100.1"/>
    <property type="molecule type" value="Genomic_DNA"/>
</dbReference>